<feature type="signal peptide" evidence="1">
    <location>
        <begin position="1"/>
        <end position="26"/>
    </location>
</feature>
<proteinExistence type="predicted"/>
<keyword evidence="3" id="KW-1185">Reference proteome</keyword>
<evidence type="ECO:0000256" key="1">
    <source>
        <dbReference type="SAM" id="SignalP"/>
    </source>
</evidence>
<sequence length="251" mass="28121">MQCKKICRIAIIVAAASLLLSLSALAAANPLQVYSVPGHPLALTVQNRKGIIEEAWLRSPAGLHPLKILQGKRITDSTWCLPIADNDLCADLIWKLSFTDPDTTKSYFLWITALTETPRAWLAVTPAGRSRWDSLPLHLTIPDDVFLYMSPTLPAYAELGDLEQNKLPLLTFVYTVGLTLDGPNFVLVPEVYRQLLPIADLVRKAEINSTIRSCYGRLYDDFEKMGKGQSPSREAIINFNWKKILSINWQN</sequence>
<reference evidence="2 3" key="1">
    <citation type="journal article" date="2010" name="Stand. Genomic Sci.">
        <title>Complete genome sequence of Aminobacterium colombiense type strain (ALA-1).</title>
        <authorList>
            <person name="Chertkov O."/>
            <person name="Sikorski J."/>
            <person name="Brambilla E."/>
            <person name="Lapidus A."/>
            <person name="Copeland A."/>
            <person name="Glavina Del Rio T."/>
            <person name="Nolan M."/>
            <person name="Lucas S."/>
            <person name="Tice H."/>
            <person name="Cheng J.F."/>
            <person name="Han C."/>
            <person name="Detter J.C."/>
            <person name="Bruce D."/>
            <person name="Tapia R."/>
            <person name="Goodwin L."/>
            <person name="Pitluck S."/>
            <person name="Liolios K."/>
            <person name="Ivanova N."/>
            <person name="Mavromatis K."/>
            <person name="Ovchinnikova G."/>
            <person name="Pati A."/>
            <person name="Chen A."/>
            <person name="Palaniappan K."/>
            <person name="Land M."/>
            <person name="Hauser L."/>
            <person name="Chang Y.J."/>
            <person name="Jeffries C.D."/>
            <person name="Spring S."/>
            <person name="Rohde M."/>
            <person name="Goker M."/>
            <person name="Bristow J."/>
            <person name="Eisen J.A."/>
            <person name="Markowitz V."/>
            <person name="Hugenholtz P."/>
            <person name="Kyrpides N.C."/>
            <person name="Klenk H.P."/>
        </authorList>
    </citation>
    <scope>NUCLEOTIDE SEQUENCE [LARGE SCALE GENOMIC DNA]</scope>
    <source>
        <strain evidence="3">DSM 12261 / ALA-1</strain>
    </source>
</reference>
<dbReference type="eggNOG" id="ENOG5032VR2">
    <property type="taxonomic scope" value="Bacteria"/>
</dbReference>
<protein>
    <submittedName>
        <fullName evidence="2">Uncharacterized protein</fullName>
    </submittedName>
</protein>
<dbReference type="RefSeq" id="WP_013048827.1">
    <property type="nucleotide sequence ID" value="NC_014011.1"/>
</dbReference>
<evidence type="ECO:0000313" key="3">
    <source>
        <dbReference type="Proteomes" id="UP000002366"/>
    </source>
</evidence>
<dbReference type="Proteomes" id="UP000002366">
    <property type="component" value="Chromosome"/>
</dbReference>
<dbReference type="EMBL" id="CP001997">
    <property type="protein sequence ID" value="ADE57564.1"/>
    <property type="molecule type" value="Genomic_DNA"/>
</dbReference>
<gene>
    <name evidence="2" type="ordered locus">Amico_1447</name>
</gene>
<feature type="chain" id="PRO_5003071142" evidence="1">
    <location>
        <begin position="27"/>
        <end position="251"/>
    </location>
</feature>
<keyword evidence="1" id="KW-0732">Signal</keyword>
<evidence type="ECO:0000313" key="2">
    <source>
        <dbReference type="EMBL" id="ADE57564.1"/>
    </source>
</evidence>
<dbReference type="AlphaFoldDB" id="D5EG82"/>
<accession>D5EG82</accession>
<dbReference type="OrthoDB" id="3803at2"/>
<dbReference type="HOGENOM" id="CLU_1105334_0_0_0"/>
<name>D5EG82_AMICL</name>
<organism evidence="2 3">
    <name type="scientific">Aminobacterium colombiense (strain DSM 12261 / ALA-1)</name>
    <dbReference type="NCBI Taxonomy" id="572547"/>
    <lineage>
        <taxon>Bacteria</taxon>
        <taxon>Thermotogati</taxon>
        <taxon>Synergistota</taxon>
        <taxon>Synergistia</taxon>
        <taxon>Synergistales</taxon>
        <taxon>Aminobacteriaceae</taxon>
        <taxon>Aminobacterium</taxon>
    </lineage>
</organism>
<dbReference type="STRING" id="572547.Amico_1447"/>
<dbReference type="KEGG" id="aco:Amico_1447"/>